<keyword evidence="2" id="KW-1003">Cell membrane</keyword>
<protein>
    <submittedName>
        <fullName evidence="9">Hydrogenase 4 membrane subunit</fullName>
    </submittedName>
</protein>
<evidence type="ECO:0000256" key="2">
    <source>
        <dbReference type="ARBA" id="ARBA00022475"/>
    </source>
</evidence>
<name>A0A5L8W2A2_CAMFE</name>
<evidence type="ECO:0000313" key="7">
    <source>
        <dbReference type="EMBL" id="EAI5408245.1"/>
    </source>
</evidence>
<evidence type="ECO:0000313" key="11">
    <source>
        <dbReference type="Proteomes" id="UP000535509"/>
    </source>
</evidence>
<dbReference type="OMA" id="YCLFENG"/>
<keyword evidence="5 6" id="KW-0472">Membrane</keyword>
<keyword evidence="11" id="KW-1185">Reference proteome</keyword>
<feature type="transmembrane region" description="Helical" evidence="6">
    <location>
        <begin position="86"/>
        <end position="110"/>
    </location>
</feature>
<dbReference type="InterPro" id="IPR038730">
    <property type="entry name" value="HyfE-like"/>
</dbReference>
<feature type="transmembrane region" description="Helical" evidence="6">
    <location>
        <begin position="51"/>
        <end position="74"/>
    </location>
</feature>
<dbReference type="RefSeq" id="WP_011731707.1">
    <property type="nucleotide sequence ID" value="NZ_AABUZP020000066.1"/>
</dbReference>
<organism evidence="9">
    <name type="scientific">Campylobacter fetus</name>
    <dbReference type="NCBI Taxonomy" id="196"/>
    <lineage>
        <taxon>Bacteria</taxon>
        <taxon>Pseudomonadati</taxon>
        <taxon>Campylobacterota</taxon>
        <taxon>Epsilonproteobacteria</taxon>
        <taxon>Campylobacterales</taxon>
        <taxon>Campylobacteraceae</taxon>
        <taxon>Campylobacter</taxon>
    </lineage>
</organism>
<proteinExistence type="predicted"/>
<evidence type="ECO:0000256" key="4">
    <source>
        <dbReference type="ARBA" id="ARBA00022989"/>
    </source>
</evidence>
<evidence type="ECO:0000256" key="5">
    <source>
        <dbReference type="ARBA" id="ARBA00023136"/>
    </source>
</evidence>
<dbReference type="AlphaFoldDB" id="A0A5L8W2A2"/>
<reference evidence="9 12" key="1">
    <citation type="submission" date="2018-05" db="EMBL/GenBank/DDBJ databases">
        <authorList>
            <consortium name="PulseNet: The National Subtyping Network for Foodborne Disease Surveillance"/>
            <person name="Tarr C.L."/>
            <person name="Trees E."/>
            <person name="Katz L.S."/>
            <person name="Carleton-Romer H.A."/>
            <person name="Stroika S."/>
            <person name="Kucerova Z."/>
            <person name="Roache K.F."/>
            <person name="Sabol A.L."/>
            <person name="Besser J."/>
            <person name="Gerner-Smidt P."/>
        </authorList>
    </citation>
    <scope>NUCLEOTIDE SEQUENCE</scope>
    <source>
        <strain evidence="9">2014D-0197</strain>
        <strain evidence="7 12">2016D-0221</strain>
        <strain evidence="10">D4313</strain>
        <strain evidence="8 11">PNUSAC001503</strain>
    </source>
</reference>
<dbReference type="EMBL" id="AABTCC010000001">
    <property type="protein sequence ID" value="EAI8858386.1"/>
    <property type="molecule type" value="Genomic_DNA"/>
</dbReference>
<evidence type="ECO:0000256" key="6">
    <source>
        <dbReference type="SAM" id="Phobius"/>
    </source>
</evidence>
<dbReference type="EMBL" id="AACCXK010000003">
    <property type="protein sequence ID" value="EAK0452562.1"/>
    <property type="molecule type" value="Genomic_DNA"/>
</dbReference>
<evidence type="ECO:0000313" key="9">
    <source>
        <dbReference type="EMBL" id="EAK0452562.1"/>
    </source>
</evidence>
<dbReference type="PANTHER" id="PTHR38601:SF1">
    <property type="entry name" value="HYDROGENASE-4 COMPONENT E"/>
    <property type="match status" value="1"/>
</dbReference>
<dbReference type="EMBL" id="AABQDW010000009">
    <property type="protein sequence ID" value="EAI5408245.1"/>
    <property type="molecule type" value="Genomic_DNA"/>
</dbReference>
<dbReference type="PANTHER" id="PTHR38601">
    <property type="entry name" value="HYDROGENASE-4 COMPONENT E"/>
    <property type="match status" value="1"/>
</dbReference>
<evidence type="ECO:0000256" key="1">
    <source>
        <dbReference type="ARBA" id="ARBA00004651"/>
    </source>
</evidence>
<evidence type="ECO:0000313" key="12">
    <source>
        <dbReference type="Proteomes" id="UP000557842"/>
    </source>
</evidence>
<dbReference type="NCBIfam" id="NF008556">
    <property type="entry name" value="PRK11492.1"/>
    <property type="match status" value="1"/>
</dbReference>
<evidence type="ECO:0000313" key="8">
    <source>
        <dbReference type="EMBL" id="EAI8858386.1"/>
    </source>
</evidence>
<gene>
    <name evidence="9" type="primary">hyfE</name>
    <name evidence="9" type="ORF">AAH17_02640</name>
    <name evidence="10" type="ORF">AAH24_05595</name>
    <name evidence="7" type="ORF">BVH53_05975</name>
    <name evidence="8" type="ORF">CX802_00795</name>
</gene>
<dbReference type="GO" id="GO:0005886">
    <property type="term" value="C:plasma membrane"/>
    <property type="evidence" value="ECO:0007669"/>
    <property type="project" value="UniProtKB-SubCell"/>
</dbReference>
<accession>A0A5L8W2A2</accession>
<feature type="transmembrane region" description="Helical" evidence="6">
    <location>
        <begin position="174"/>
        <end position="195"/>
    </location>
</feature>
<dbReference type="Proteomes" id="UP000557842">
    <property type="component" value="Unassembled WGS sequence"/>
</dbReference>
<dbReference type="Proteomes" id="UP000535509">
    <property type="component" value="Unassembled WGS sequence"/>
</dbReference>
<feature type="transmembrane region" description="Helical" evidence="6">
    <location>
        <begin position="27"/>
        <end position="44"/>
    </location>
</feature>
<keyword evidence="3 6" id="KW-0812">Transmembrane</keyword>
<evidence type="ECO:0000313" key="10">
    <source>
        <dbReference type="EMBL" id="EAK0468839.1"/>
    </source>
</evidence>
<dbReference type="InterPro" id="IPR039428">
    <property type="entry name" value="NUOK/Mnh_C1-like"/>
</dbReference>
<evidence type="ECO:0000256" key="3">
    <source>
        <dbReference type="ARBA" id="ARBA00022692"/>
    </source>
</evidence>
<comment type="caution">
    <text evidence="9">The sequence shown here is derived from an EMBL/GenBank/DDBJ whole genome shotgun (WGS) entry which is preliminary data.</text>
</comment>
<dbReference type="Pfam" id="PF00420">
    <property type="entry name" value="Oxidored_q2"/>
    <property type="match status" value="1"/>
</dbReference>
<comment type="subcellular location">
    <subcellularLocation>
        <location evidence="1">Cell membrane</location>
        <topology evidence="1">Multi-pass membrane protein</topology>
    </subcellularLocation>
</comment>
<feature type="transmembrane region" description="Helical" evidence="6">
    <location>
        <begin position="122"/>
        <end position="139"/>
    </location>
</feature>
<sequence length="211" mass="23262">MEILIILMMILSLLVFGFRSYKLSIISYVLEAIALVCVFLFLANEYKANELFSWAIIAFFIKVIAVPLILFTLVKKLGVTHEVEPVGGFLVSPLIAFAFSIGSAMLIAPIFMEFSLIKNETALIGGIFIFMVGIFGFILRNSFVKQILSYCLFENGIHLSLALTAYNSHALVELGILSDAVFAIIIMSILAFAYYKIYGTLDTSIAASLKG</sequence>
<dbReference type="GeneID" id="61063975"/>
<dbReference type="Gene3D" id="1.10.287.3510">
    <property type="match status" value="1"/>
</dbReference>
<keyword evidence="4 6" id="KW-1133">Transmembrane helix</keyword>
<dbReference type="EMBL" id="AACCXM010000003">
    <property type="protein sequence ID" value="EAK0468839.1"/>
    <property type="molecule type" value="Genomic_DNA"/>
</dbReference>